<dbReference type="Pfam" id="PF00071">
    <property type="entry name" value="Ras"/>
    <property type="match status" value="1"/>
</dbReference>
<dbReference type="AlphaFoldDB" id="A0A7R8UXW3"/>
<dbReference type="InParanoid" id="A0A7R8UXW3"/>
<dbReference type="SMART" id="SM00173">
    <property type="entry name" value="RAS"/>
    <property type="match status" value="1"/>
</dbReference>
<dbReference type="SUPFAM" id="SSF52540">
    <property type="entry name" value="P-loop containing nucleoside triphosphate hydrolases"/>
    <property type="match status" value="1"/>
</dbReference>
<sequence>MFSALKKLTSRQEGPNAALPETVGQPMSGSLQKKFSRGVQYNMKIIIKGDRNVGKSCLLQRLQGKGFLETYVPTEEIQVASIQWAFKATEDIVKVEVWDVVDRGKARPRHSGLKLTTAALPETPALDAEFLDVYKGTHGVVLMMDITKAWTFDYVTRELPKIPEEIPVLILGNHCDMGHHRVITPGQATALIESLGERPAEVLYAESSMRNGFGLRLLHKFLGLPFLRLQKESFLALLERNKRDTEICSFEISEFLKSEDADYNQFLSNLSNRRRQIADSNSHAHMTPLTHSTSASAISPVTPTSPPELKPMKSIIVGGGQPIVIPGQINITQQMQSGNNALKTTANPLPATTAESAMSTTTTSLVTSLFKKPDIKEASLVQDIRQMSIQEQQIASVEEFCPDEGILDRSFLDDFAASGPDNTGGVVGENADSDSDDGQGNPMVAKFNDDLDLIEPEGNTSKITNVDSANNNRILKENPLAKHRKSTDFTKSEALTSSIRKSSISSEEIPVASTTIDSAYGDEFDGWLADNSIRRSPEGGEDTSSMPSIVQDAEPKLKSDSGSEKKHKHKKKKDKDKKDREERKEKKKKKRSKESDLEDFLNGTPDTSTNRIDEAYEAI</sequence>
<feature type="region of interest" description="Disordered" evidence="1">
    <location>
        <begin position="290"/>
        <end position="309"/>
    </location>
</feature>
<accession>A0A7R8UXW3</accession>
<evidence type="ECO:0000256" key="1">
    <source>
        <dbReference type="SAM" id="MobiDB-lite"/>
    </source>
</evidence>
<dbReference type="InterPro" id="IPR001806">
    <property type="entry name" value="Small_GTPase"/>
</dbReference>
<dbReference type="GO" id="GO:0005634">
    <property type="term" value="C:nucleus"/>
    <property type="evidence" value="ECO:0007669"/>
    <property type="project" value="TreeGrafter"/>
</dbReference>
<gene>
    <name evidence="2" type="ORF">HERILL_LOCUS11125</name>
</gene>
<dbReference type="Pfam" id="PF08477">
    <property type="entry name" value="Roc"/>
    <property type="match status" value="1"/>
</dbReference>
<dbReference type="GO" id="GO:0005829">
    <property type="term" value="C:cytosol"/>
    <property type="evidence" value="ECO:0007669"/>
    <property type="project" value="TreeGrafter"/>
</dbReference>
<evidence type="ECO:0000313" key="3">
    <source>
        <dbReference type="Proteomes" id="UP000594454"/>
    </source>
</evidence>
<feature type="compositionally biased region" description="Basic residues" evidence="1">
    <location>
        <begin position="565"/>
        <end position="575"/>
    </location>
</feature>
<feature type="compositionally biased region" description="Polar residues" evidence="1">
    <location>
        <begin position="290"/>
        <end position="302"/>
    </location>
</feature>
<name>A0A7R8UXW3_HERIL</name>
<evidence type="ECO:0000313" key="2">
    <source>
        <dbReference type="EMBL" id="CAD7088511.1"/>
    </source>
</evidence>
<dbReference type="PANTHER" id="PTHR14932:SF1">
    <property type="entry name" value="RAB-LIKE PROTEIN 6"/>
    <property type="match status" value="1"/>
</dbReference>
<dbReference type="GO" id="GO:0003924">
    <property type="term" value="F:GTPase activity"/>
    <property type="evidence" value="ECO:0007669"/>
    <property type="project" value="InterPro"/>
</dbReference>
<feature type="compositionally biased region" description="Low complexity" evidence="1">
    <location>
        <begin position="497"/>
        <end position="508"/>
    </location>
</feature>
<proteinExistence type="predicted"/>
<protein>
    <submittedName>
        <fullName evidence="2">Uncharacterized protein</fullName>
    </submittedName>
</protein>
<keyword evidence="3" id="KW-1185">Reference proteome</keyword>
<dbReference type="PANTHER" id="PTHR14932">
    <property type="entry name" value="RAS GTPASE-RELATED"/>
    <property type="match status" value="1"/>
</dbReference>
<feature type="compositionally biased region" description="Basic and acidic residues" evidence="1">
    <location>
        <begin position="479"/>
        <end position="491"/>
    </location>
</feature>
<dbReference type="InterPro" id="IPR027417">
    <property type="entry name" value="P-loop_NTPase"/>
</dbReference>
<dbReference type="Proteomes" id="UP000594454">
    <property type="component" value="Chromosome 4"/>
</dbReference>
<dbReference type="PROSITE" id="PS51419">
    <property type="entry name" value="RAB"/>
    <property type="match status" value="1"/>
</dbReference>
<feature type="region of interest" description="Disordered" evidence="1">
    <location>
        <begin position="8"/>
        <end position="30"/>
    </location>
</feature>
<dbReference type="SMART" id="SM00175">
    <property type="entry name" value="RAB"/>
    <property type="match status" value="1"/>
</dbReference>
<feature type="compositionally biased region" description="Basic and acidic residues" evidence="1">
    <location>
        <begin position="553"/>
        <end position="564"/>
    </location>
</feature>
<dbReference type="OMA" id="DHVTYFI"/>
<organism evidence="2 3">
    <name type="scientific">Hermetia illucens</name>
    <name type="common">Black soldier fly</name>
    <dbReference type="NCBI Taxonomy" id="343691"/>
    <lineage>
        <taxon>Eukaryota</taxon>
        <taxon>Metazoa</taxon>
        <taxon>Ecdysozoa</taxon>
        <taxon>Arthropoda</taxon>
        <taxon>Hexapoda</taxon>
        <taxon>Insecta</taxon>
        <taxon>Pterygota</taxon>
        <taxon>Neoptera</taxon>
        <taxon>Endopterygota</taxon>
        <taxon>Diptera</taxon>
        <taxon>Brachycera</taxon>
        <taxon>Stratiomyomorpha</taxon>
        <taxon>Stratiomyidae</taxon>
        <taxon>Hermetiinae</taxon>
        <taxon>Hermetia</taxon>
    </lineage>
</organism>
<dbReference type="PRINTS" id="PR00449">
    <property type="entry name" value="RASTRNSFRMNG"/>
</dbReference>
<dbReference type="EMBL" id="LR899012">
    <property type="protein sequence ID" value="CAD7088511.1"/>
    <property type="molecule type" value="Genomic_DNA"/>
</dbReference>
<reference evidence="2 3" key="1">
    <citation type="submission" date="2020-11" db="EMBL/GenBank/DDBJ databases">
        <authorList>
            <person name="Wallbank WR R."/>
            <person name="Pardo Diaz C."/>
            <person name="Kozak K."/>
            <person name="Martin S."/>
            <person name="Jiggins C."/>
            <person name="Moest M."/>
            <person name="Warren A I."/>
            <person name="Generalovic N T."/>
            <person name="Byers J.R.P. K."/>
            <person name="Montejo-Kovacevich G."/>
            <person name="Yen C E."/>
        </authorList>
    </citation>
    <scope>NUCLEOTIDE SEQUENCE [LARGE SCALE GENOMIC DNA]</scope>
</reference>
<feature type="region of interest" description="Disordered" evidence="1">
    <location>
        <begin position="530"/>
        <end position="619"/>
    </location>
</feature>
<dbReference type="Gene3D" id="3.40.50.300">
    <property type="entry name" value="P-loop containing nucleotide triphosphate hydrolases"/>
    <property type="match status" value="1"/>
</dbReference>
<dbReference type="OrthoDB" id="207081at2759"/>
<dbReference type="GO" id="GO:0005525">
    <property type="term" value="F:GTP binding"/>
    <property type="evidence" value="ECO:0007669"/>
    <property type="project" value="InterPro"/>
</dbReference>
<feature type="region of interest" description="Disordered" evidence="1">
    <location>
        <begin position="417"/>
        <end position="445"/>
    </location>
</feature>
<feature type="region of interest" description="Disordered" evidence="1">
    <location>
        <begin position="479"/>
        <end position="508"/>
    </location>
</feature>
<dbReference type="InterPro" id="IPR040385">
    <property type="entry name" value="RABL6"/>
</dbReference>